<dbReference type="Proteomes" id="UP000274082">
    <property type="component" value="Chromosome 18"/>
</dbReference>
<protein>
    <submittedName>
        <fullName evidence="2">Chaperone protein DNAj, putative</fullName>
    </submittedName>
    <submittedName>
        <fullName evidence="3">Chaperone_protein_DNAj_putative/GeneDB:LmjF.18.14 90</fullName>
    </submittedName>
    <submittedName>
        <fullName evidence="5">DnaJ domain family protein</fullName>
    </submittedName>
</protein>
<evidence type="ECO:0000313" key="7">
    <source>
        <dbReference type="Proteomes" id="UP000008980"/>
    </source>
</evidence>
<dbReference type="Pfam" id="PF00226">
    <property type="entry name" value="DnaJ"/>
    <property type="match status" value="1"/>
</dbReference>
<dbReference type="PROSITE" id="PS50076">
    <property type="entry name" value="DNAJ_2"/>
    <property type="match status" value="1"/>
</dbReference>
<evidence type="ECO:0000313" key="6">
    <source>
        <dbReference type="EMBL" id="TPP55207.1"/>
    </source>
</evidence>
<dbReference type="InterPro" id="IPR001623">
    <property type="entry name" value="DnaJ_domain"/>
</dbReference>
<evidence type="ECO:0000313" key="9">
    <source>
        <dbReference type="Proteomes" id="UP000318447"/>
    </source>
</evidence>
<keyword evidence="8" id="KW-1185">Reference proteome</keyword>
<reference evidence="3" key="8">
    <citation type="submission" date="2020-06" db="EMBL/GenBank/DDBJ databases">
        <authorList>
            <person name="Camacho E."/>
            <person name="Gonzalez-de la Fuente S."/>
            <person name="Rastrojo A."/>
            <person name="Peiro-Pastor R."/>
            <person name="Solana JC."/>
            <person name="Tabera L."/>
            <person name="Gamarro F."/>
            <person name="Carrasco-Ramiro F."/>
            <person name="Requena JM."/>
            <person name="Aguado B."/>
        </authorList>
    </citation>
    <scope>NUCLEOTIDE SEQUENCE</scope>
</reference>
<dbReference type="SMART" id="SM00271">
    <property type="entry name" value="DnaJ"/>
    <property type="match status" value="1"/>
</dbReference>
<accession>A0A3S7WV53</accession>
<dbReference type="SUPFAM" id="SSF46565">
    <property type="entry name" value="Chaperone J-domain"/>
    <property type="match status" value="1"/>
</dbReference>
<dbReference type="EMBL" id="RHLC01000025">
    <property type="protein sequence ID" value="TPP50591.1"/>
    <property type="molecule type" value="Genomic_DNA"/>
</dbReference>
<dbReference type="Gene3D" id="1.10.287.110">
    <property type="entry name" value="DnaJ domain"/>
    <property type="match status" value="1"/>
</dbReference>
<dbReference type="EMBL" id="CP029517">
    <property type="protein sequence ID" value="AYU78077.1"/>
    <property type="molecule type" value="Genomic_DNA"/>
</dbReference>
<dbReference type="VEuPathDB" id="TriTrypDB:LDHU3_18.1870"/>
<dbReference type="RefSeq" id="XP_003860161.1">
    <property type="nucleotide sequence ID" value="XM_003860113.1"/>
</dbReference>
<reference evidence="5" key="7">
    <citation type="submission" date="2019-02" db="EMBL/GenBank/DDBJ databases">
        <title>FDA dAtabase for Regulatory Grade micrObial Sequences (FDA-ARGOS): Supporting development and validation of Infectious Disease Dx tests.</title>
        <authorList>
            <person name="Duncan R."/>
            <person name="Fisher C."/>
            <person name="Tallon L.J."/>
            <person name="Sadzewicz L."/>
            <person name="Sengamalay N."/>
            <person name="Ott S."/>
            <person name="Godinez A."/>
            <person name="Nagaraj S."/>
            <person name="Nadendla S."/>
            <person name="Sichtig H."/>
        </authorList>
    </citation>
    <scope>NUCLEOTIDE SEQUENCE</scope>
    <source>
        <strain evidence="6">FDAARGOS_360</strain>
        <strain evidence="5">FDAARGOS_361</strain>
    </source>
</reference>
<reference evidence="9" key="6">
    <citation type="submission" date="2019-02" db="EMBL/GenBank/DDBJ databases">
        <title>FDA dAtabase for Regulatory Grade micrObial Sequences (FDA-ARGOS): Supporting development and validation of Infectious Disease Dx tests.</title>
        <authorList>
            <person name="Duncan R."/>
            <person name="Fisher C."/>
            <person name="Tallon L."/>
            <person name="Sadzewicz L."/>
            <person name="Sengamalay N."/>
            <person name="Ott S."/>
            <person name="Godinez A."/>
            <person name="Nagaraj S."/>
            <person name="Vavikolanu K."/>
            <person name="Nadendla S."/>
            <person name="Aluvathingal J."/>
            <person name="Sichtig H."/>
        </authorList>
    </citation>
    <scope>NUCLEOTIDE SEQUENCE [LARGE SCALE GENOMIC DNA]</scope>
    <source>
        <strain evidence="9">FDAARGOS_361</strain>
    </source>
</reference>
<dbReference type="InterPro" id="IPR036869">
    <property type="entry name" value="J_dom_sf"/>
</dbReference>
<dbReference type="SUPFAM" id="SSF144217">
    <property type="entry name" value="CSL zinc finger"/>
    <property type="match status" value="1"/>
</dbReference>
<dbReference type="VEuPathDB" id="TriTrypDB:LdBPK_181470.1"/>
<dbReference type="FunFam" id="1.10.287.110:FF:000370">
    <property type="entry name" value="Putative chaperone protein DNAj"/>
    <property type="match status" value="1"/>
</dbReference>
<organism evidence="2 8">
    <name type="scientific">Leishmania donovani</name>
    <dbReference type="NCBI Taxonomy" id="5661"/>
    <lineage>
        <taxon>Eukaryota</taxon>
        <taxon>Discoba</taxon>
        <taxon>Euglenozoa</taxon>
        <taxon>Kinetoplastea</taxon>
        <taxon>Metakinetoplastina</taxon>
        <taxon>Trypanosomatida</taxon>
        <taxon>Trypanosomatidae</taxon>
        <taxon>Leishmaniinae</taxon>
        <taxon>Leishmania</taxon>
    </lineage>
</organism>
<dbReference type="PRINTS" id="PR00625">
    <property type="entry name" value="JDOMAIN"/>
</dbReference>
<dbReference type="EMBL" id="FR799605">
    <property type="protein sequence ID" value="CBZ33454.1"/>
    <property type="molecule type" value="Genomic_DNA"/>
</dbReference>
<dbReference type="OrthoDB" id="10250354at2759"/>
<sequence>MSAAACSWSHAEWTPYEVLNVPQSAPISDIRAAFKRMALRTHPDKATVTTSARRASGGGTTPCSEFPVSFHIVKEASEMLLDPYLRAAYDATRSQALTHEVGAVSDTYSLMDDFVRVRMDGDESDGQRVHVYQRECRCGGVYEVALFPEAPAGSGEDEDVPLTYSAQTLRCECDSCSLVVEVVA</sequence>
<evidence type="ECO:0000313" key="8">
    <source>
        <dbReference type="Proteomes" id="UP000274082"/>
    </source>
</evidence>
<dbReference type="KEGG" id="ldo:LDBPK_181470"/>
<dbReference type="Proteomes" id="UP000318447">
    <property type="component" value="Unassembled WGS sequence"/>
</dbReference>
<dbReference type="EMBL" id="LR812638">
    <property type="protein sequence ID" value="CAC5429365.1"/>
    <property type="molecule type" value="Genomic_DNA"/>
</dbReference>
<evidence type="ECO:0000259" key="1">
    <source>
        <dbReference type="PROSITE" id="PS50076"/>
    </source>
</evidence>
<evidence type="ECO:0000313" key="5">
    <source>
        <dbReference type="EMBL" id="TPP50591.1"/>
    </source>
</evidence>
<reference evidence="7" key="3">
    <citation type="submission" date="2011-02" db="EMBL/GenBank/DDBJ databases">
        <title>Whole genome sequencing of Leishmania donovani clinical lines reveals dynamic variation related to drug resistance.</title>
        <authorList>
            <person name="Downing T."/>
            <person name="Imamura H."/>
            <person name="Sanders M."/>
            <person name="Decuypere S."/>
            <person name="Hertz-Fowler C."/>
            <person name="Clark T.G."/>
            <person name="Rijal S."/>
            <person name="Sundar S."/>
            <person name="Quail M.A."/>
            <person name="De Doncker S."/>
            <person name="Maes I."/>
            <person name="Vanaerschot M."/>
            <person name="Stark O."/>
            <person name="Schonian G."/>
            <person name="Dujardin J.C."/>
            <person name="Berriman M."/>
        </authorList>
    </citation>
    <scope>NUCLEOTIDE SEQUENCE [LARGE SCALE GENOMIC DNA]</scope>
    <source>
        <strain evidence="7">BPK282A1</strain>
    </source>
</reference>
<evidence type="ECO:0000313" key="3">
    <source>
        <dbReference type="EMBL" id="CAC5429365.1"/>
    </source>
</evidence>
<dbReference type="CDD" id="cd06257">
    <property type="entry name" value="DnaJ"/>
    <property type="match status" value="1"/>
</dbReference>
<evidence type="ECO:0000313" key="4">
    <source>
        <dbReference type="EMBL" id="CBZ33454.1"/>
    </source>
</evidence>
<dbReference type="OMA" id="RCECDSC"/>
<evidence type="ECO:0000313" key="2">
    <source>
        <dbReference type="EMBL" id="AYU78077.1"/>
    </source>
</evidence>
<dbReference type="GeneID" id="13385986"/>
<dbReference type="Proteomes" id="UP000318821">
    <property type="component" value="Unassembled WGS sequence"/>
</dbReference>
<dbReference type="Proteomes" id="UP000008980">
    <property type="component" value="Chromosome 18"/>
</dbReference>
<evidence type="ECO:0000313" key="10">
    <source>
        <dbReference type="Proteomes" id="UP000318821"/>
    </source>
</evidence>
<reference evidence="4" key="2">
    <citation type="submission" date="2011-01" db="EMBL/GenBank/DDBJ databases">
        <authorList>
            <person name="Zhao B.P."/>
            <person name="Ren Z.A."/>
            <person name="Li C.D."/>
        </authorList>
    </citation>
    <scope>NUCLEOTIDE SEQUENCE</scope>
    <source>
        <strain evidence="4">BPK282A1</strain>
    </source>
</reference>
<dbReference type="InterPro" id="IPR050817">
    <property type="entry name" value="DjlA_DnaK_co-chaperone"/>
</dbReference>
<dbReference type="AlphaFoldDB" id="A0A3S7WV53"/>
<feature type="domain" description="J" evidence="1">
    <location>
        <begin position="14"/>
        <end position="93"/>
    </location>
</feature>
<reference evidence="4 7" key="1">
    <citation type="journal article" date="2011" name="Genome Res.">
        <title>Whole genome sequencing of multiple Leishmania donovani clinical isolates provides insights into population structure and mechanisms of drug resistance.</title>
        <authorList>
            <person name="Downing T."/>
            <person name="Imamura H."/>
            <person name="Decuypere S."/>
            <person name="Clark T.G."/>
            <person name="Coombs G.H."/>
            <person name="Cotton J.A."/>
            <person name="Hilley J.D."/>
            <person name="de Doncker S."/>
            <person name="Maes I."/>
            <person name="Mottram J.C."/>
            <person name="Quail M.A."/>
            <person name="Rijal S."/>
            <person name="Sanders M."/>
            <person name="Schonian G."/>
            <person name="Stark O."/>
            <person name="Sundar S."/>
            <person name="Vanaerschot M."/>
            <person name="Hertz-Fowler C."/>
            <person name="Dujardin J.C."/>
            <person name="Berriman M."/>
        </authorList>
    </citation>
    <scope>NUCLEOTIDE SEQUENCE [LARGE SCALE GENOMIC DNA]</scope>
    <source>
        <strain evidence="4 7">BPK282A1</strain>
    </source>
</reference>
<dbReference type="Proteomes" id="UP000601710">
    <property type="component" value="Chromosome 18"/>
</dbReference>
<accession>E9BDX8</accession>
<name>A0A3S7WV53_LEIDO</name>
<dbReference type="InterPro" id="IPR036671">
    <property type="entry name" value="DPH_MB_sf"/>
</dbReference>
<dbReference type="PANTHER" id="PTHR24074">
    <property type="entry name" value="CO-CHAPERONE PROTEIN DJLA"/>
    <property type="match status" value="1"/>
</dbReference>
<reference evidence="10" key="5">
    <citation type="submission" date="2019-02" db="EMBL/GenBank/DDBJ databases">
        <title>FDA dAtabase for Regulatory Grade micrObial Sequences (FDA-ARGOS): Supporting development and validation of Infectious Disease Dx tests.</title>
        <authorList>
            <person name="Duncan R."/>
            <person name="Fisher C."/>
            <person name="Tallon L."/>
            <person name="Sadzewicz L."/>
            <person name="Sengamalay N."/>
            <person name="Ott S."/>
            <person name="Godinez A."/>
            <person name="Nagaraj S."/>
            <person name="Vavikolanu K."/>
            <person name="Vyas G."/>
            <person name="Nadendla S."/>
            <person name="Aluvathingal J."/>
            <person name="Sichtig H."/>
        </authorList>
    </citation>
    <scope>NUCLEOTIDE SEQUENCE [LARGE SCALE GENOMIC DNA]</scope>
    <source>
        <strain evidence="10">FDAARGOS_360</strain>
    </source>
</reference>
<dbReference type="VEuPathDB" id="TriTrypDB:LdCL_180020100"/>
<reference evidence="2 8" key="4">
    <citation type="journal article" date="2018" name="Sci. Rep.">
        <title>A complete Leishmania donovani reference genome identifies novel genetic variations associated with virulence.</title>
        <authorList>
            <person name="Lypaczewski P."/>
            <person name="Hoshizaki J."/>
            <person name="Zhang W.-W."/>
            <person name="McCall L.-I."/>
            <person name="Torcivia-Rodriguez J."/>
            <person name="Simonyan V."/>
            <person name="Kaur A."/>
            <person name="Dewar K."/>
            <person name="Matlashewski G."/>
        </authorList>
    </citation>
    <scope>NUCLEOTIDE SEQUENCE [LARGE SCALE GENOMIC DNA]</scope>
    <source>
        <strain evidence="2 8">LdCL</strain>
    </source>
</reference>
<dbReference type="EMBL" id="RHLD01000027">
    <property type="protein sequence ID" value="TPP55207.1"/>
    <property type="molecule type" value="Genomic_DNA"/>
</dbReference>
<dbReference type="Gene3D" id="3.10.660.10">
    <property type="entry name" value="DPH Zinc finger"/>
    <property type="match status" value="1"/>
</dbReference>
<proteinExistence type="predicted"/>
<gene>
    <name evidence="6" type="ORF">CGC20_39040</name>
    <name evidence="5" type="ORF">CGC21_5405</name>
    <name evidence="4" type="ORF">LDBPK_181470</name>
    <name evidence="2" type="ORF">LdCL_180020100</name>
    <name evidence="3" type="ORF">LDHU3_18.1870</name>
</gene>